<keyword evidence="1" id="KW-0472">Membrane</keyword>
<protein>
    <submittedName>
        <fullName evidence="2">Pentapeptide repeat-containing protein</fullName>
    </submittedName>
</protein>
<evidence type="ECO:0000313" key="2">
    <source>
        <dbReference type="EMBL" id="TMR22779.1"/>
    </source>
</evidence>
<dbReference type="PANTHER" id="PTHR14136">
    <property type="entry name" value="BTB_POZ DOMAIN-CONTAINING PROTEIN KCTD9"/>
    <property type="match status" value="1"/>
</dbReference>
<reference evidence="2 3" key="1">
    <citation type="submission" date="2019-05" db="EMBL/GenBank/DDBJ databases">
        <title>Draft genome sequence of Nonomuraea zeae DSM 100528.</title>
        <authorList>
            <person name="Saricaoglu S."/>
            <person name="Isik K."/>
        </authorList>
    </citation>
    <scope>NUCLEOTIDE SEQUENCE [LARGE SCALE GENOMIC DNA]</scope>
    <source>
        <strain evidence="2 3">DSM 100528</strain>
    </source>
</reference>
<keyword evidence="1" id="KW-1133">Transmembrane helix</keyword>
<dbReference type="PANTHER" id="PTHR14136:SF17">
    <property type="entry name" value="BTB_POZ DOMAIN-CONTAINING PROTEIN KCTD9"/>
    <property type="match status" value="1"/>
</dbReference>
<dbReference type="InterPro" id="IPR051082">
    <property type="entry name" value="Pentapeptide-BTB/POZ_domain"/>
</dbReference>
<evidence type="ECO:0000313" key="3">
    <source>
        <dbReference type="Proteomes" id="UP000306628"/>
    </source>
</evidence>
<sequence>MVAVTSRRARLRRALIWSISAVVIAAVAAVTFHLLTGAPAAAWLRPVQERLPRYLVPPHSAADLLPVALTAVAAVSFLIGAGCRLAVRLRSRPPAPEEIEDRPPEGSASGRGALLQRASTWGLAFGLLLATGTLVYTDARSLETSQEEQSLDKYAQAVRQLGSEKIEVRLSAIHTLRRLAQDSQRDRVTTVDVMAAYVREHESMSTARPLGQPATDVQMALTVLGSVYDAPNAELGHGWVCSCDLARIRVPGADLSGLNLGTAVLTRANLRGAHLSGANLAHTDLSGTDLHGASLDGADLRNAILFMADLSEAGLNDADLSGVDLFEADLRNADLRSADLSGVDLFNADLRGADLRGVNLIGASLSGADLREADLRGAILRGADLKGTNLKGADLTGANLTRANLTGAKTDDETELPAGALGT</sequence>
<dbReference type="OrthoDB" id="4563217at2"/>
<feature type="transmembrane region" description="Helical" evidence="1">
    <location>
        <begin position="64"/>
        <end position="87"/>
    </location>
</feature>
<keyword evidence="1" id="KW-0812">Transmembrane</keyword>
<proteinExistence type="predicted"/>
<dbReference type="Gene3D" id="2.160.20.80">
    <property type="entry name" value="E3 ubiquitin-protein ligase SopA"/>
    <property type="match status" value="2"/>
</dbReference>
<dbReference type="Proteomes" id="UP000306628">
    <property type="component" value="Unassembled WGS sequence"/>
</dbReference>
<comment type="caution">
    <text evidence="2">The sequence shown here is derived from an EMBL/GenBank/DDBJ whole genome shotgun (WGS) entry which is preliminary data.</text>
</comment>
<dbReference type="AlphaFoldDB" id="A0A5S4FQB8"/>
<dbReference type="EMBL" id="VCKX01000268">
    <property type="protein sequence ID" value="TMR22779.1"/>
    <property type="molecule type" value="Genomic_DNA"/>
</dbReference>
<keyword evidence="3" id="KW-1185">Reference proteome</keyword>
<name>A0A5S4FQB8_9ACTN</name>
<dbReference type="SUPFAM" id="SSF141571">
    <property type="entry name" value="Pentapeptide repeat-like"/>
    <property type="match status" value="1"/>
</dbReference>
<feature type="transmembrane region" description="Helical" evidence="1">
    <location>
        <begin position="118"/>
        <end position="136"/>
    </location>
</feature>
<feature type="transmembrane region" description="Helical" evidence="1">
    <location>
        <begin position="15"/>
        <end position="44"/>
    </location>
</feature>
<dbReference type="InterPro" id="IPR001646">
    <property type="entry name" value="5peptide_repeat"/>
</dbReference>
<evidence type="ECO:0000256" key="1">
    <source>
        <dbReference type="SAM" id="Phobius"/>
    </source>
</evidence>
<dbReference type="Pfam" id="PF00805">
    <property type="entry name" value="Pentapeptide"/>
    <property type="match status" value="3"/>
</dbReference>
<accession>A0A5S4FQB8</accession>
<organism evidence="2 3">
    <name type="scientific">Nonomuraea zeae</name>
    <dbReference type="NCBI Taxonomy" id="1642303"/>
    <lineage>
        <taxon>Bacteria</taxon>
        <taxon>Bacillati</taxon>
        <taxon>Actinomycetota</taxon>
        <taxon>Actinomycetes</taxon>
        <taxon>Streptosporangiales</taxon>
        <taxon>Streptosporangiaceae</taxon>
        <taxon>Nonomuraea</taxon>
    </lineage>
</organism>
<gene>
    <name evidence="2" type="ORF">ETD85_48920</name>
</gene>